<keyword evidence="2" id="KW-1185">Reference proteome</keyword>
<dbReference type="STRING" id="1202772.A0A1V9ZJ82"/>
<reference evidence="1 2" key="1">
    <citation type="journal article" date="2014" name="Genome Biol. Evol.">
        <title>The secreted proteins of Achlya hypogyna and Thraustotheca clavata identify the ancestral oomycete secretome and reveal gene acquisitions by horizontal gene transfer.</title>
        <authorList>
            <person name="Misner I."/>
            <person name="Blouin N."/>
            <person name="Leonard G."/>
            <person name="Richards T.A."/>
            <person name="Lane C.E."/>
        </authorList>
    </citation>
    <scope>NUCLEOTIDE SEQUENCE [LARGE SCALE GENOMIC DNA]</scope>
    <source>
        <strain evidence="1 2">ATCC 48635</strain>
    </source>
</reference>
<organism evidence="1 2">
    <name type="scientific">Achlya hypogyna</name>
    <name type="common">Oomycete</name>
    <name type="synonym">Protoachlya hypogyna</name>
    <dbReference type="NCBI Taxonomy" id="1202772"/>
    <lineage>
        <taxon>Eukaryota</taxon>
        <taxon>Sar</taxon>
        <taxon>Stramenopiles</taxon>
        <taxon>Oomycota</taxon>
        <taxon>Saprolegniomycetes</taxon>
        <taxon>Saprolegniales</taxon>
        <taxon>Achlyaceae</taxon>
        <taxon>Achlya</taxon>
    </lineage>
</organism>
<dbReference type="Pfam" id="PF01344">
    <property type="entry name" value="Kelch_1"/>
    <property type="match status" value="1"/>
</dbReference>
<dbReference type="Proteomes" id="UP000243579">
    <property type="component" value="Unassembled WGS sequence"/>
</dbReference>
<dbReference type="GO" id="GO:0005737">
    <property type="term" value="C:cytoplasm"/>
    <property type="evidence" value="ECO:0007669"/>
    <property type="project" value="TreeGrafter"/>
</dbReference>
<evidence type="ECO:0000313" key="2">
    <source>
        <dbReference type="Proteomes" id="UP000243579"/>
    </source>
</evidence>
<dbReference type="Gene3D" id="2.120.10.80">
    <property type="entry name" value="Kelch-type beta propeller"/>
    <property type="match status" value="1"/>
</dbReference>
<dbReference type="PANTHER" id="PTHR46461">
    <property type="entry name" value="KELCH DOMAIN-CONTAINING PROTEIN 3"/>
    <property type="match status" value="1"/>
</dbReference>
<dbReference type="InterPro" id="IPR015915">
    <property type="entry name" value="Kelch-typ_b-propeller"/>
</dbReference>
<name>A0A1V9ZJ82_ACHHY</name>
<dbReference type="InterPro" id="IPR052637">
    <property type="entry name" value="KLHDC3-like"/>
</dbReference>
<comment type="caution">
    <text evidence="1">The sequence shown here is derived from an EMBL/GenBank/DDBJ whole genome shotgun (WGS) entry which is preliminary data.</text>
</comment>
<gene>
    <name evidence="1" type="ORF">ACHHYP_09287</name>
</gene>
<proteinExistence type="predicted"/>
<dbReference type="SUPFAM" id="SSF117281">
    <property type="entry name" value="Kelch motif"/>
    <property type="match status" value="1"/>
</dbReference>
<evidence type="ECO:0000313" key="1">
    <source>
        <dbReference type="EMBL" id="OQR98027.1"/>
    </source>
</evidence>
<accession>A0A1V9ZJ82</accession>
<dbReference type="PANTHER" id="PTHR46461:SF1">
    <property type="entry name" value="KELCH DOMAIN-CONTAINING PROTEIN 3"/>
    <property type="match status" value="1"/>
</dbReference>
<dbReference type="GO" id="GO:0003682">
    <property type="term" value="F:chromatin binding"/>
    <property type="evidence" value="ECO:0007669"/>
    <property type="project" value="InterPro"/>
</dbReference>
<protein>
    <submittedName>
        <fullName evidence="1">Uncharacterized protein</fullName>
    </submittedName>
</protein>
<dbReference type="InterPro" id="IPR006652">
    <property type="entry name" value="Kelch_1"/>
</dbReference>
<dbReference type="OrthoDB" id="6130531at2759"/>
<dbReference type="EMBL" id="JNBR01000091">
    <property type="protein sequence ID" value="OQR98027.1"/>
    <property type="molecule type" value="Genomic_DNA"/>
</dbReference>
<dbReference type="AlphaFoldDB" id="A0A1V9ZJ82"/>
<sequence>MVRHVLSAICLLAPGTIRREFCRDDKNPVAGAWKEWAWSGAGPGPRRGHSLALYKARAVVFGGRADDTTTPHVPKTYDITEVNGQIEFVTYTDDPDDTCTVPIGSYYNDVWSFHKAEVYQDHMFIYGGYGQLCTDYCDDMWRFNFEDNTWTEMAALGINSISGPGKRWKFSSSGDGAAMYVFGGYRLWHGFAPQNSQANLWSDYSAYPKGGYLADLWRFTFGNNLFKRHFMRKHLRGPSFNQRPLVSHN</sequence>